<dbReference type="SUPFAM" id="SSF51261">
    <property type="entry name" value="Duplicated hybrid motif"/>
    <property type="match status" value="1"/>
</dbReference>
<sequence>MREEEKKQPSRKIGIQKFFKKRWVYPAIYIGAAAIILTSFLWFQGRGTDDAEENQFGYQNNPGNQIGGEDALEVNSPVENFKWPVANADDVEVKTPFYDAAASEEEQEAALLSYENSFQPNTGIAVVAKNGETFDVLAALSGTVKAVEQDTVLGNVVIVEHSEGIETRYQSLDDVQVTVGDQVKQGQVLGKAGKSLLNQEAGVHLQFEIRKDDVPVNPLAFFEKSLTTLQNLDVENTESASDENSATEDENVNGEETEDEMQPDNGPQHQDSIQEEDTTEEDANETSAS</sequence>
<feature type="transmembrane region" description="Helical" evidence="2">
    <location>
        <begin position="23"/>
        <end position="43"/>
    </location>
</feature>
<proteinExistence type="predicted"/>
<dbReference type="Proteomes" id="UP001209318">
    <property type="component" value="Unassembled WGS sequence"/>
</dbReference>
<dbReference type="AlphaFoldDB" id="A0AAE3IUV0"/>
<gene>
    <name evidence="4" type="ORF">OEV98_06945</name>
</gene>
<dbReference type="PANTHER" id="PTHR21666">
    <property type="entry name" value="PEPTIDASE-RELATED"/>
    <property type="match status" value="1"/>
</dbReference>
<evidence type="ECO:0000256" key="1">
    <source>
        <dbReference type="SAM" id="MobiDB-lite"/>
    </source>
</evidence>
<name>A0AAE3IUV0_9BACI</name>
<dbReference type="PANTHER" id="PTHR21666:SF291">
    <property type="entry name" value="STAGE II SPORULATION PROTEIN Q"/>
    <property type="match status" value="1"/>
</dbReference>
<feature type="region of interest" description="Disordered" evidence="1">
    <location>
        <begin position="234"/>
        <end position="289"/>
    </location>
</feature>
<dbReference type="RefSeq" id="WP_263072498.1">
    <property type="nucleotide sequence ID" value="NZ_JAOUSF010000002.1"/>
</dbReference>
<dbReference type="GO" id="GO:0004222">
    <property type="term" value="F:metalloendopeptidase activity"/>
    <property type="evidence" value="ECO:0007669"/>
    <property type="project" value="TreeGrafter"/>
</dbReference>
<feature type="domain" description="M23ase beta-sheet core" evidence="3">
    <location>
        <begin position="120"/>
        <end position="218"/>
    </location>
</feature>
<dbReference type="EMBL" id="JAOUSF010000002">
    <property type="protein sequence ID" value="MCU9613289.1"/>
    <property type="molecule type" value="Genomic_DNA"/>
</dbReference>
<organism evidence="4 5">
    <name type="scientific">Perspicuibacillus lycopersici</name>
    <dbReference type="NCBI Taxonomy" id="1325689"/>
    <lineage>
        <taxon>Bacteria</taxon>
        <taxon>Bacillati</taxon>
        <taxon>Bacillota</taxon>
        <taxon>Bacilli</taxon>
        <taxon>Bacillales</taxon>
        <taxon>Bacillaceae</taxon>
        <taxon>Perspicuibacillus</taxon>
    </lineage>
</organism>
<accession>A0AAE3IUV0</accession>
<keyword evidence="2" id="KW-0812">Transmembrane</keyword>
<comment type="caution">
    <text evidence="4">The sequence shown here is derived from an EMBL/GenBank/DDBJ whole genome shotgun (WGS) entry which is preliminary data.</text>
</comment>
<keyword evidence="5" id="KW-1185">Reference proteome</keyword>
<dbReference type="CDD" id="cd12797">
    <property type="entry name" value="M23_peptidase"/>
    <property type="match status" value="1"/>
</dbReference>
<keyword evidence="2" id="KW-1133">Transmembrane helix</keyword>
<reference evidence="4" key="1">
    <citation type="submission" date="2022-10" db="EMBL/GenBank/DDBJ databases">
        <title>Description of Fervidibacillus gen. nov. in the family Fervidibacillaceae fam. nov. with two species, Fervidibacillus albus sp. nov., and Fervidibacillus halotolerans sp. nov., isolated from tidal flat sediments.</title>
        <authorList>
            <person name="Kwon K.K."/>
            <person name="Yang S.-H."/>
        </authorList>
    </citation>
    <scope>NUCLEOTIDE SEQUENCE</scope>
    <source>
        <strain evidence="4">JCM 19140</strain>
    </source>
</reference>
<dbReference type="Gene3D" id="2.70.70.10">
    <property type="entry name" value="Glucose Permease (Domain IIA)"/>
    <property type="match status" value="1"/>
</dbReference>
<feature type="compositionally biased region" description="Polar residues" evidence="1">
    <location>
        <begin position="234"/>
        <end position="244"/>
    </location>
</feature>
<evidence type="ECO:0000259" key="3">
    <source>
        <dbReference type="Pfam" id="PF01551"/>
    </source>
</evidence>
<protein>
    <submittedName>
        <fullName evidence="4">M23 family metallopeptidase</fullName>
    </submittedName>
</protein>
<keyword evidence="2" id="KW-0472">Membrane</keyword>
<evidence type="ECO:0000313" key="5">
    <source>
        <dbReference type="Proteomes" id="UP001209318"/>
    </source>
</evidence>
<dbReference type="InterPro" id="IPR011055">
    <property type="entry name" value="Dup_hybrid_motif"/>
</dbReference>
<evidence type="ECO:0000313" key="4">
    <source>
        <dbReference type="EMBL" id="MCU9613289.1"/>
    </source>
</evidence>
<dbReference type="InterPro" id="IPR016047">
    <property type="entry name" value="M23ase_b-sheet_dom"/>
</dbReference>
<evidence type="ECO:0000256" key="2">
    <source>
        <dbReference type="SAM" id="Phobius"/>
    </source>
</evidence>
<feature type="compositionally biased region" description="Acidic residues" evidence="1">
    <location>
        <begin position="245"/>
        <end position="262"/>
    </location>
</feature>
<feature type="compositionally biased region" description="Acidic residues" evidence="1">
    <location>
        <begin position="273"/>
        <end position="289"/>
    </location>
</feature>
<dbReference type="Pfam" id="PF01551">
    <property type="entry name" value="Peptidase_M23"/>
    <property type="match status" value="1"/>
</dbReference>
<dbReference type="InterPro" id="IPR050570">
    <property type="entry name" value="Cell_wall_metabolism_enzyme"/>
</dbReference>